<sequence>MKCVTEKSVLCEGCHGDRGHKQAAIRRRHLRKCLRHSSYVNYRLFLQGNRFPIFGQTEVKKGQLGIPFLHPPAICKKEEGQECGSTPASKVPKVQHWYVSDIFAN</sequence>
<keyword evidence="2" id="KW-1185">Reference proteome</keyword>
<name>A0AAV4UG31_9ARAC</name>
<evidence type="ECO:0000313" key="1">
    <source>
        <dbReference type="EMBL" id="GIY56743.1"/>
    </source>
</evidence>
<dbReference type="Proteomes" id="UP001054837">
    <property type="component" value="Unassembled WGS sequence"/>
</dbReference>
<dbReference type="EMBL" id="BPLQ01011220">
    <property type="protein sequence ID" value="GIY56743.1"/>
    <property type="molecule type" value="Genomic_DNA"/>
</dbReference>
<protein>
    <submittedName>
        <fullName evidence="1">Uncharacterized protein</fullName>
    </submittedName>
</protein>
<evidence type="ECO:0000313" key="2">
    <source>
        <dbReference type="Proteomes" id="UP001054837"/>
    </source>
</evidence>
<proteinExistence type="predicted"/>
<comment type="caution">
    <text evidence="1">The sequence shown here is derived from an EMBL/GenBank/DDBJ whole genome shotgun (WGS) entry which is preliminary data.</text>
</comment>
<dbReference type="AlphaFoldDB" id="A0AAV4UG31"/>
<reference evidence="1 2" key="1">
    <citation type="submission" date="2021-06" db="EMBL/GenBank/DDBJ databases">
        <title>Caerostris darwini draft genome.</title>
        <authorList>
            <person name="Kono N."/>
            <person name="Arakawa K."/>
        </authorList>
    </citation>
    <scope>NUCLEOTIDE SEQUENCE [LARGE SCALE GENOMIC DNA]</scope>
</reference>
<accession>A0AAV4UG31</accession>
<organism evidence="1 2">
    <name type="scientific">Caerostris darwini</name>
    <dbReference type="NCBI Taxonomy" id="1538125"/>
    <lineage>
        <taxon>Eukaryota</taxon>
        <taxon>Metazoa</taxon>
        <taxon>Ecdysozoa</taxon>
        <taxon>Arthropoda</taxon>
        <taxon>Chelicerata</taxon>
        <taxon>Arachnida</taxon>
        <taxon>Araneae</taxon>
        <taxon>Araneomorphae</taxon>
        <taxon>Entelegynae</taxon>
        <taxon>Araneoidea</taxon>
        <taxon>Araneidae</taxon>
        <taxon>Caerostris</taxon>
    </lineage>
</organism>
<gene>
    <name evidence="1" type="ORF">CDAR_236011</name>
</gene>